<dbReference type="PANTHER" id="PTHR30390:SF7">
    <property type="entry name" value="PHOSPHOHEPTOSE ISOMERASE"/>
    <property type="match status" value="1"/>
</dbReference>
<dbReference type="PROSITE" id="PS51464">
    <property type="entry name" value="SIS"/>
    <property type="match status" value="1"/>
</dbReference>
<dbReference type="InterPro" id="IPR035461">
    <property type="entry name" value="GmhA/DiaA"/>
</dbReference>
<evidence type="ECO:0000256" key="7">
    <source>
        <dbReference type="ARBA" id="ARBA00022490"/>
    </source>
</evidence>
<comment type="cofactor">
    <cofactor evidence="2">
        <name>Zn(2+)</name>
        <dbReference type="ChEBI" id="CHEBI:29105"/>
    </cofactor>
</comment>
<dbReference type="PANTHER" id="PTHR30390">
    <property type="entry name" value="SEDOHEPTULOSE 7-PHOSPHATE ISOMERASE / DNAA INITIATOR-ASSOCIATING FACTOR FOR REPLICATION INITIATION"/>
    <property type="match status" value="1"/>
</dbReference>
<keyword evidence="9" id="KW-0862">Zinc</keyword>
<comment type="subcellular location">
    <subcellularLocation>
        <location evidence="4">Cytoplasm</location>
    </subcellularLocation>
</comment>
<dbReference type="GO" id="GO:0005737">
    <property type="term" value="C:cytoplasm"/>
    <property type="evidence" value="ECO:0007669"/>
    <property type="project" value="UniProtKB-SubCell"/>
</dbReference>
<feature type="domain" description="SIS" evidence="12">
    <location>
        <begin position="49"/>
        <end position="207"/>
    </location>
</feature>
<evidence type="ECO:0000313" key="13">
    <source>
        <dbReference type="EMBL" id="AXN02192.1"/>
    </source>
</evidence>
<dbReference type="InterPro" id="IPR046348">
    <property type="entry name" value="SIS_dom_sf"/>
</dbReference>
<dbReference type="Proteomes" id="UP000256856">
    <property type="component" value="Chromosome"/>
</dbReference>
<evidence type="ECO:0000256" key="4">
    <source>
        <dbReference type="ARBA" id="ARBA00004496"/>
    </source>
</evidence>
<dbReference type="EC" id="5.3.1.28" evidence="6"/>
<dbReference type="NCBIfam" id="TIGR00441">
    <property type="entry name" value="gmhA"/>
    <property type="match status" value="1"/>
</dbReference>
<dbReference type="GO" id="GO:0009244">
    <property type="term" value="P:lipopolysaccharide core region biosynthetic process"/>
    <property type="evidence" value="ECO:0007669"/>
    <property type="project" value="UniProtKB-UniPathway"/>
</dbReference>
<evidence type="ECO:0000256" key="9">
    <source>
        <dbReference type="ARBA" id="ARBA00022833"/>
    </source>
</evidence>
<dbReference type="EMBL" id="CP028374">
    <property type="protein sequence ID" value="AXN02192.1"/>
    <property type="molecule type" value="Genomic_DNA"/>
</dbReference>
<dbReference type="AlphaFoldDB" id="A0A346DZN7"/>
<dbReference type="Gene3D" id="3.40.50.10490">
    <property type="entry name" value="Glucose-6-phosphate isomerase like protein, domain 1"/>
    <property type="match status" value="1"/>
</dbReference>
<evidence type="ECO:0000256" key="1">
    <source>
        <dbReference type="ARBA" id="ARBA00000348"/>
    </source>
</evidence>
<dbReference type="GO" id="GO:0008968">
    <property type="term" value="F:D-sedoheptulose 7-phosphate isomerase activity"/>
    <property type="evidence" value="ECO:0007669"/>
    <property type="project" value="InterPro"/>
</dbReference>
<evidence type="ECO:0000256" key="3">
    <source>
        <dbReference type="ARBA" id="ARBA00003172"/>
    </source>
</evidence>
<comment type="catalytic activity">
    <reaction evidence="1">
        <text>2 D-sedoheptulose 7-phosphate = D-glycero-alpha-D-manno-heptose 7-phosphate + D-glycero-beta-D-manno-heptose 7-phosphate</text>
        <dbReference type="Rhea" id="RHEA:27489"/>
        <dbReference type="ChEBI" id="CHEBI:57483"/>
        <dbReference type="ChEBI" id="CHEBI:60203"/>
        <dbReference type="ChEBI" id="CHEBI:60204"/>
        <dbReference type="EC" id="5.3.1.28"/>
    </reaction>
</comment>
<comment type="similarity">
    <text evidence="5">Belongs to the SIS family. GmhA subfamily.</text>
</comment>
<evidence type="ECO:0000259" key="12">
    <source>
        <dbReference type="PROSITE" id="PS51464"/>
    </source>
</evidence>
<evidence type="ECO:0000256" key="6">
    <source>
        <dbReference type="ARBA" id="ARBA00012580"/>
    </source>
</evidence>
<evidence type="ECO:0000256" key="5">
    <source>
        <dbReference type="ARBA" id="ARBA00009894"/>
    </source>
</evidence>
<sequence>MITNIKLKKGNKMYKNLIISELNSAEKLIKKFKINKNNIKIIQKIAILIANAFKKNKKIISCGNGGSYCDAMHFSEELTGIYRKYRSPYPALTITDGGHITCTGNDLGYDKIFSRYIEAIGKNDDILLCISTSGKSENIIKAIKMANSKGMKTIALTGKNNGIISKISNIEIQVPYKKYSDRIQEIHIKIIHIIILLIEKEMEKYNFIKNT</sequence>
<dbReference type="GO" id="GO:0097367">
    <property type="term" value="F:carbohydrate derivative binding"/>
    <property type="evidence" value="ECO:0007669"/>
    <property type="project" value="InterPro"/>
</dbReference>
<dbReference type="InterPro" id="IPR004515">
    <property type="entry name" value="Phosphoheptose_Isoase"/>
</dbReference>
<evidence type="ECO:0000313" key="14">
    <source>
        <dbReference type="Proteomes" id="UP000256856"/>
    </source>
</evidence>
<evidence type="ECO:0000256" key="8">
    <source>
        <dbReference type="ARBA" id="ARBA00022723"/>
    </source>
</evidence>
<dbReference type="Pfam" id="PF13580">
    <property type="entry name" value="SIS_2"/>
    <property type="match status" value="1"/>
</dbReference>
<keyword evidence="11" id="KW-0119">Carbohydrate metabolism</keyword>
<accession>A0A346DZN7</accession>
<keyword evidence="14" id="KW-1185">Reference proteome</keyword>
<organism evidence="13 14">
    <name type="scientific">Candidatus Purcelliella pentastirinorum</name>
    <dbReference type="NCBI Taxonomy" id="472834"/>
    <lineage>
        <taxon>Bacteria</taxon>
        <taxon>Pseudomonadati</taxon>
        <taxon>Pseudomonadota</taxon>
        <taxon>Gammaproteobacteria</taxon>
        <taxon>Enterobacterales</taxon>
        <taxon>Enterobacteriaceae</taxon>
        <taxon>Candidatus Purcelliella</taxon>
    </lineage>
</organism>
<evidence type="ECO:0000256" key="11">
    <source>
        <dbReference type="ARBA" id="ARBA00023277"/>
    </source>
</evidence>
<evidence type="ECO:0000256" key="2">
    <source>
        <dbReference type="ARBA" id="ARBA00001947"/>
    </source>
</evidence>
<dbReference type="UniPathway" id="UPA00958"/>
<keyword evidence="7" id="KW-0963">Cytoplasm</keyword>
<protein>
    <recommendedName>
        <fullName evidence="6">D-sedoheptulose-7-phosphate isomerase</fullName>
        <ecNumber evidence="6">5.3.1.28</ecNumber>
    </recommendedName>
</protein>
<name>A0A346DZN7_9ENTR</name>
<proteinExistence type="inferred from homology"/>
<dbReference type="InterPro" id="IPR001347">
    <property type="entry name" value="SIS_dom"/>
</dbReference>
<evidence type="ECO:0000256" key="10">
    <source>
        <dbReference type="ARBA" id="ARBA00023235"/>
    </source>
</evidence>
<comment type="function">
    <text evidence="3">Catalyzes the isomerization of sedoheptulose 7-phosphate in D-glycero-D-manno-heptose 7-phosphate.</text>
</comment>
<reference evidence="13 14" key="1">
    <citation type="submission" date="2018-03" db="EMBL/GenBank/DDBJ databases">
        <title>A parallel universe: an anciently diverged bacterial symbiosis in a Hawaiian planthopper (Hemiptera: Cixiidae) reveals rearranged nutritional responsibilities.</title>
        <authorList>
            <person name="Bennett G."/>
            <person name="Mao M."/>
        </authorList>
    </citation>
    <scope>NUCLEOTIDE SEQUENCE [LARGE SCALE GENOMIC DNA]</scope>
    <source>
        <strain evidence="13 14">OLIH</strain>
    </source>
</reference>
<keyword evidence="10 13" id="KW-0413">Isomerase</keyword>
<dbReference type="NCBIfam" id="NF001628">
    <property type="entry name" value="PRK00414.1"/>
    <property type="match status" value="1"/>
</dbReference>
<dbReference type="InterPro" id="IPR050099">
    <property type="entry name" value="SIS_GmhA/DiaA_subfam"/>
</dbReference>
<dbReference type="GO" id="GO:0046872">
    <property type="term" value="F:metal ion binding"/>
    <property type="evidence" value="ECO:0007669"/>
    <property type="project" value="UniProtKB-KW"/>
</dbReference>
<dbReference type="CDD" id="cd05006">
    <property type="entry name" value="SIS_GmhA"/>
    <property type="match status" value="1"/>
</dbReference>
<keyword evidence="8" id="KW-0479">Metal-binding</keyword>
<gene>
    <name evidence="13" type="ORF">C9I82_224</name>
</gene>
<dbReference type="SUPFAM" id="SSF53697">
    <property type="entry name" value="SIS domain"/>
    <property type="match status" value="1"/>
</dbReference>
<dbReference type="KEGG" id="ppet:C9I82_224"/>